<keyword evidence="1" id="KW-0472">Membrane</keyword>
<proteinExistence type="predicted"/>
<comment type="caution">
    <text evidence="2">The sequence shown here is derived from an EMBL/GenBank/DDBJ whole genome shotgun (WGS) entry which is preliminary data.</text>
</comment>
<evidence type="ECO:0000313" key="2">
    <source>
        <dbReference type="EMBL" id="KRY69096.1"/>
    </source>
</evidence>
<sequence>MLYNSKGHCNSGVTNEARLPHSSLDKAFERKKWKKCYNNTPNIFPPFYLSGVAVCLLCSLNAVLGTLCLSKIVSEVEYSSIVTYLLALRKRHAADPPNFVMNLPILAYMLIFNWYNRNRLPNNRPACTAWNSPIRPSGLKSSPKVQLICTSTFDLSLSKGPAKACSPKSESIVLLRAIVKPRRVHEGYSQNVTALGSVEILRATYRLGETLFTFPVYRAFSRQSAGVGLRAFKLHWPVTISTSALVNNYKGLYVLPLLNTGKFCASLTPNSGFSRSSAGGDSMETDLTSLIPLMVIDSIDPLKQTASLYITDVRPMKSAFLPGKKILLQKTLQQWSLVPQLRSSSCNHVK</sequence>
<dbReference type="Proteomes" id="UP000054632">
    <property type="component" value="Unassembled WGS sequence"/>
</dbReference>
<organism evidence="2 3">
    <name type="scientific">Trichinella pseudospiralis</name>
    <name type="common">Parasitic roundworm</name>
    <dbReference type="NCBI Taxonomy" id="6337"/>
    <lineage>
        <taxon>Eukaryota</taxon>
        <taxon>Metazoa</taxon>
        <taxon>Ecdysozoa</taxon>
        <taxon>Nematoda</taxon>
        <taxon>Enoplea</taxon>
        <taxon>Dorylaimia</taxon>
        <taxon>Trichinellida</taxon>
        <taxon>Trichinellidae</taxon>
        <taxon>Trichinella</taxon>
    </lineage>
</organism>
<feature type="transmembrane region" description="Helical" evidence="1">
    <location>
        <begin position="99"/>
        <end position="115"/>
    </location>
</feature>
<keyword evidence="1" id="KW-0812">Transmembrane</keyword>
<accession>A0A0V1E631</accession>
<evidence type="ECO:0000313" key="3">
    <source>
        <dbReference type="Proteomes" id="UP000054632"/>
    </source>
</evidence>
<protein>
    <submittedName>
        <fullName evidence="2">Uncharacterized protein</fullName>
    </submittedName>
</protein>
<gene>
    <name evidence="2" type="ORF">T4A_841</name>
</gene>
<reference evidence="2 3" key="1">
    <citation type="submission" date="2015-01" db="EMBL/GenBank/DDBJ databases">
        <title>Evolution of Trichinella species and genotypes.</title>
        <authorList>
            <person name="Korhonen P.K."/>
            <person name="Edoardo P."/>
            <person name="Giuseppe L.R."/>
            <person name="Gasser R.B."/>
        </authorList>
    </citation>
    <scope>NUCLEOTIDE SEQUENCE [LARGE SCALE GENOMIC DNA]</scope>
    <source>
        <strain evidence="2">ISS13</strain>
    </source>
</reference>
<feature type="transmembrane region" description="Helical" evidence="1">
    <location>
        <begin position="47"/>
        <end position="69"/>
    </location>
</feature>
<dbReference type="AlphaFoldDB" id="A0A0V1E631"/>
<name>A0A0V1E631_TRIPS</name>
<keyword evidence="1" id="KW-1133">Transmembrane helix</keyword>
<evidence type="ECO:0000256" key="1">
    <source>
        <dbReference type="SAM" id="Phobius"/>
    </source>
</evidence>
<dbReference type="EMBL" id="JYDR01000097">
    <property type="protein sequence ID" value="KRY69096.1"/>
    <property type="molecule type" value="Genomic_DNA"/>
</dbReference>